<proteinExistence type="predicted"/>
<gene>
    <name evidence="1" type="ORF">TRFO_16259</name>
</gene>
<reference evidence="1" key="1">
    <citation type="submission" date="2016-10" db="EMBL/GenBank/DDBJ databases">
        <authorList>
            <person name="Benchimol M."/>
            <person name="Almeida L.G."/>
            <person name="Vasconcelos A.T."/>
            <person name="Perreira-Neves A."/>
            <person name="Rosa I.A."/>
            <person name="Tasca T."/>
            <person name="Bogo M.R."/>
            <person name="de Souza W."/>
        </authorList>
    </citation>
    <scope>NUCLEOTIDE SEQUENCE [LARGE SCALE GENOMIC DNA]</scope>
    <source>
        <strain evidence="1">K</strain>
    </source>
</reference>
<name>A0A1J4KQY4_9EUKA</name>
<evidence type="ECO:0008006" key="3">
    <source>
        <dbReference type="Google" id="ProtNLM"/>
    </source>
</evidence>
<dbReference type="VEuPathDB" id="TrichDB:TRFO_16259"/>
<sequence length="412" mass="47325">MISRPVSNYERFFLDTNCMVQIAFKISDPKYIPSLVDDFITKIDGFYIKSDGQNLILHNTKPDVHKIPSSISSLPDAAEWIFQNHTPPIDKALASIAVNDEMVILSINHLCCDGKYISRIISHIGKEEEEIKHKLPTTAFELFEEKLKNYTKDDRQAYHDPNVTRLYSKRPDLIDPDDGISRKLFFRIPIHELKNYDHERKVMNGLSENLWMSMILVASAYNNKLEKIGCSSTIDLRQFLPKGRDNWSVSNIFSNFPVYGRHPSTFNPYDISIREIEKDLRNSLNEGIKNEEYLAHLKASLEKKRYAPLPGMGVETSNSGMNLIRRPIIDIFGTLNVKFKGAPGHITLINSSCKSEENNLLGCQRLYRRNELGDKEATIIQKSIVFYLKNISRNETIGHALDQIQEFQESLK</sequence>
<accession>A0A1J4KQY4</accession>
<dbReference type="GeneID" id="94833573"/>
<evidence type="ECO:0000313" key="1">
    <source>
        <dbReference type="EMBL" id="OHT13506.1"/>
    </source>
</evidence>
<keyword evidence="2" id="KW-1185">Reference proteome</keyword>
<dbReference type="EMBL" id="MLAK01000510">
    <property type="protein sequence ID" value="OHT13506.1"/>
    <property type="molecule type" value="Genomic_DNA"/>
</dbReference>
<protein>
    <recommendedName>
        <fullName evidence="3">Condensation domain-containing protein</fullName>
    </recommendedName>
</protein>
<dbReference type="Proteomes" id="UP000179807">
    <property type="component" value="Unassembled WGS sequence"/>
</dbReference>
<organism evidence="1 2">
    <name type="scientific">Tritrichomonas foetus</name>
    <dbReference type="NCBI Taxonomy" id="1144522"/>
    <lineage>
        <taxon>Eukaryota</taxon>
        <taxon>Metamonada</taxon>
        <taxon>Parabasalia</taxon>
        <taxon>Tritrichomonadida</taxon>
        <taxon>Tritrichomonadidae</taxon>
        <taxon>Tritrichomonas</taxon>
    </lineage>
</organism>
<comment type="caution">
    <text evidence="1">The sequence shown here is derived from an EMBL/GenBank/DDBJ whole genome shotgun (WGS) entry which is preliminary data.</text>
</comment>
<dbReference type="AlphaFoldDB" id="A0A1J4KQY4"/>
<dbReference type="RefSeq" id="XP_068366642.1">
    <property type="nucleotide sequence ID" value="XM_068498869.1"/>
</dbReference>
<evidence type="ECO:0000313" key="2">
    <source>
        <dbReference type="Proteomes" id="UP000179807"/>
    </source>
</evidence>